<proteinExistence type="predicted"/>
<dbReference type="Proteomes" id="UP000176951">
    <property type="component" value="Unassembled WGS sequence"/>
</dbReference>
<evidence type="ECO:0008006" key="3">
    <source>
        <dbReference type="Google" id="ProtNLM"/>
    </source>
</evidence>
<gene>
    <name evidence="1" type="ORF">A3A97_01220</name>
</gene>
<evidence type="ECO:0000313" key="1">
    <source>
        <dbReference type="EMBL" id="OHA52745.1"/>
    </source>
</evidence>
<comment type="caution">
    <text evidence="1">The sequence shown here is derived from an EMBL/GenBank/DDBJ whole genome shotgun (WGS) entry which is preliminary data.</text>
</comment>
<organism evidence="1 2">
    <name type="scientific">Candidatus Terrybacteria bacterium RIFCSPLOWO2_01_FULL_40_23</name>
    <dbReference type="NCBI Taxonomy" id="1802366"/>
    <lineage>
        <taxon>Bacteria</taxon>
        <taxon>Candidatus Terryibacteriota</taxon>
    </lineage>
</organism>
<accession>A0A1G2PWP5</accession>
<dbReference type="AlphaFoldDB" id="A0A1G2PWP5"/>
<name>A0A1G2PWP5_9BACT</name>
<dbReference type="EMBL" id="MHSW01000005">
    <property type="protein sequence ID" value="OHA52745.1"/>
    <property type="molecule type" value="Genomic_DNA"/>
</dbReference>
<reference evidence="1 2" key="1">
    <citation type="journal article" date="2016" name="Nat. Commun.">
        <title>Thousands of microbial genomes shed light on interconnected biogeochemical processes in an aquifer system.</title>
        <authorList>
            <person name="Anantharaman K."/>
            <person name="Brown C.T."/>
            <person name="Hug L.A."/>
            <person name="Sharon I."/>
            <person name="Castelle C.J."/>
            <person name="Probst A.J."/>
            <person name="Thomas B.C."/>
            <person name="Singh A."/>
            <person name="Wilkins M.J."/>
            <person name="Karaoz U."/>
            <person name="Brodie E.L."/>
            <person name="Williams K.H."/>
            <person name="Hubbard S.S."/>
            <person name="Banfield J.F."/>
        </authorList>
    </citation>
    <scope>NUCLEOTIDE SEQUENCE [LARGE SCALE GENOMIC DNA]</scope>
</reference>
<evidence type="ECO:0000313" key="2">
    <source>
        <dbReference type="Proteomes" id="UP000176951"/>
    </source>
</evidence>
<protein>
    <recommendedName>
        <fullName evidence="3">DUF4276 family protein</fullName>
    </recommendedName>
</protein>
<sequence length="197" mass="22847">MFFHIGILGEDDQHIGIIEILSKRIIEAVLGIQKIEYTTKTTRGSIDGQIISSRTYFFEFSNPPCNLAIYVTDTDGKSIKCKNVRDKVTKVYLDNKYPFVVACPHHEIEQWIFDERNAATSELKFKNSVLPYADMDPKQRFERIVREQLRDYAILPEMVAKKIAERMNLDVLINNSPSFKAFKRDLHDILKSMNSQI</sequence>